<reference evidence="2" key="1">
    <citation type="submission" date="2021-06" db="EMBL/GenBank/DDBJ databases">
        <authorList>
            <person name="Kallberg Y."/>
            <person name="Tangrot J."/>
            <person name="Rosling A."/>
        </authorList>
    </citation>
    <scope>NUCLEOTIDE SEQUENCE</scope>
    <source>
        <strain evidence="2">AZ414A</strain>
    </source>
</reference>
<dbReference type="InterPro" id="IPR032979">
    <property type="entry name" value="ENGase"/>
</dbReference>
<evidence type="ECO:0000313" key="3">
    <source>
        <dbReference type="Proteomes" id="UP000789706"/>
    </source>
</evidence>
<accession>A0A9N8VG68</accession>
<feature type="domain" description="Cytosolic endo-beta-N-acetylglucosaminidase TIM barrel" evidence="1">
    <location>
        <begin position="90"/>
        <end position="364"/>
    </location>
</feature>
<dbReference type="Proteomes" id="UP000789706">
    <property type="component" value="Unassembled WGS sequence"/>
</dbReference>
<name>A0A9N8VG68_9GLOM</name>
<keyword evidence="3" id="KW-1185">Reference proteome</keyword>
<dbReference type="InterPro" id="IPR005201">
    <property type="entry name" value="TIM_ENGase"/>
</dbReference>
<protein>
    <submittedName>
        <fullName evidence="2">6005_t:CDS:1</fullName>
    </submittedName>
</protein>
<dbReference type="GO" id="GO:0033925">
    <property type="term" value="F:mannosyl-glycoprotein endo-beta-N-acetylglucosaminidase activity"/>
    <property type="evidence" value="ECO:0007669"/>
    <property type="project" value="UniProtKB-EC"/>
</dbReference>
<comment type="caution">
    <text evidence="2">The sequence shown here is derived from an EMBL/GenBank/DDBJ whole genome shotgun (WGS) entry which is preliminary data.</text>
</comment>
<dbReference type="PANTHER" id="PTHR13246:SF1">
    <property type="entry name" value="CYTOSOLIC ENDO-BETA-N-ACETYLGLUCOSAMINIDASE"/>
    <property type="match status" value="1"/>
</dbReference>
<dbReference type="Pfam" id="PF03644">
    <property type="entry name" value="Glyco_hydro_85"/>
    <property type="match status" value="1"/>
</dbReference>
<dbReference type="EMBL" id="CAJVPK010000106">
    <property type="protein sequence ID" value="CAG8449878.1"/>
    <property type="molecule type" value="Genomic_DNA"/>
</dbReference>
<gene>
    <name evidence="2" type="ORF">DEBURN_LOCUS2054</name>
</gene>
<dbReference type="GO" id="GO:0005829">
    <property type="term" value="C:cytosol"/>
    <property type="evidence" value="ECO:0007669"/>
    <property type="project" value="UniProtKB-SubCell"/>
</dbReference>
<evidence type="ECO:0000313" key="2">
    <source>
        <dbReference type="EMBL" id="CAG8449878.1"/>
    </source>
</evidence>
<dbReference type="CDD" id="cd06547">
    <property type="entry name" value="GH85_ENGase"/>
    <property type="match status" value="1"/>
</dbReference>
<dbReference type="Gene3D" id="3.20.20.80">
    <property type="entry name" value="Glycosidases"/>
    <property type="match status" value="1"/>
</dbReference>
<dbReference type="PANTHER" id="PTHR13246">
    <property type="entry name" value="ENDO BETA N-ACETYLGLUCOSAMINIDASE"/>
    <property type="match status" value="1"/>
</dbReference>
<sequence>MKKLYYHKNPSPKFSTKPKHPYWTNLSAVANWLPGNDDFNVAKVNLRERPAFKNSTKANEKDKRECQVLVCHDMAGGYTEDYFKIGYSVQIAVPPPQWTNVAHRNGVKVLGTFITEWARDLLENELWVRGPHTEAPLDDLENVNRKVVSTVFADKMVQMAIYYNFDGWFINIESPLLGGSLHAQQVITFMNYFTQQMHKKKPGSLVLWYDSITKEGTLSWQDQLNDLNYPYFDATDGIFVNYTWKEEYPYLSSQKAGNRRRNVYTGIDVWGRNTYGGGGFTTYKALEVIQKAKTSCALFAPAWTYEHFGKESFWEIDRKFWIGNADKDDDEDKGLAIAHYITPRYAPGINQFYTNFDRGCGNKFFIKGRNVLEQEWSHLSHQSIQPYHTKRAIKVLSDIDFSINYITNNEVSWEFTFDQAYIGGTSVLVKSKSKSSDQPIISIIPLFDLNITILPNGYMRARVTYLPKKRDLIVGLYIKVGIEETKQKKGKRLKYQKFETTIVSEHENWITIEVVILPNTFTFPSSSSPSPSIQEFGVSITQPPNLGNLEGNSHSTSTNDLVYIGQLSISSENPSLLRMIEPEIQNLYWDESTLCIEHIENQEILRISGIIEWEMGVQVVDYNDSNLLHTKIDLQDSSSSSSSDLVDIVNSFRYFYVYSGIKSVAKKITRPEELEFLGIADVNKFIISGIEVPVSKISKDTVLSIWVQGVKENNGEMIEFERWKVRTIPLSSFIG</sequence>
<proteinExistence type="predicted"/>
<dbReference type="OrthoDB" id="284473at2759"/>
<dbReference type="AlphaFoldDB" id="A0A9N8VG68"/>
<organism evidence="2 3">
    <name type="scientific">Diversispora eburnea</name>
    <dbReference type="NCBI Taxonomy" id="1213867"/>
    <lineage>
        <taxon>Eukaryota</taxon>
        <taxon>Fungi</taxon>
        <taxon>Fungi incertae sedis</taxon>
        <taxon>Mucoromycota</taxon>
        <taxon>Glomeromycotina</taxon>
        <taxon>Glomeromycetes</taxon>
        <taxon>Diversisporales</taxon>
        <taxon>Diversisporaceae</taxon>
        <taxon>Diversispora</taxon>
    </lineage>
</organism>
<evidence type="ECO:0000259" key="1">
    <source>
        <dbReference type="Pfam" id="PF03644"/>
    </source>
</evidence>
<dbReference type="Gene3D" id="2.60.120.260">
    <property type="entry name" value="Galactose-binding domain-like"/>
    <property type="match status" value="1"/>
</dbReference>